<keyword evidence="3" id="KW-1185">Reference proteome</keyword>
<sequence>MSKSFPGEENKVLNQQQNDPNRPYLRPSHDSNMPEEATKASPVVENATSTGTKTQISEKKTKVQNTPTFGDLGRIRRDGGNSDRIGHAMDHEQEAQLECLDWDSKKLEVETQFYLDQLDVGPPDDDDDDKFWAEYEEPELTQLKERLALYRIIAHKISKKKQPLDDVDLKKRYTPPILKEQGYFEGYELSLEWYFSPEYCMYVGFQDYQRLVLRDTNDYHKWKRYCKENSTYEADREFVKFYEKLASQTKWIERFLIDKKLEWGKIKCIALYQAAKIATGFENIYRPLLYFCFTEFTWSVWFDYSFYWTRARLFFEIWKRVAKQKMNFKDALKQIYEQDMFSSINYEIKCELECNAKSGSMKVDYDTYTAHIEGEVQEDKAFLSIMERIKKFVPKLKTYYDYVKKKLHVAEKIRLIPPEI</sequence>
<dbReference type="PANTHER" id="PTHR34480">
    <property type="entry name" value="OS01G0967800 PROTEIN-RELATED"/>
    <property type="match status" value="1"/>
</dbReference>
<reference evidence="2 3" key="2">
    <citation type="submission" date="2024-10" db="EMBL/GenBank/DDBJ databases">
        <authorList>
            <person name="Ryan C."/>
        </authorList>
    </citation>
    <scope>NUCLEOTIDE SEQUENCE [LARGE SCALE GENOMIC DNA]</scope>
</reference>
<name>A0ABC9F3H1_9POAL</name>
<feature type="compositionally biased region" description="Polar residues" evidence="1">
    <location>
        <begin position="46"/>
        <end position="55"/>
    </location>
</feature>
<protein>
    <submittedName>
        <fullName evidence="2">Uncharacterized protein</fullName>
    </submittedName>
</protein>
<evidence type="ECO:0000313" key="2">
    <source>
        <dbReference type="EMBL" id="CAL5068476.1"/>
    </source>
</evidence>
<feature type="compositionally biased region" description="Basic and acidic residues" evidence="1">
    <location>
        <begin position="1"/>
        <end position="11"/>
    </location>
</feature>
<organism evidence="2 3">
    <name type="scientific">Urochloa decumbens</name>
    <dbReference type="NCBI Taxonomy" id="240449"/>
    <lineage>
        <taxon>Eukaryota</taxon>
        <taxon>Viridiplantae</taxon>
        <taxon>Streptophyta</taxon>
        <taxon>Embryophyta</taxon>
        <taxon>Tracheophyta</taxon>
        <taxon>Spermatophyta</taxon>
        <taxon>Magnoliopsida</taxon>
        <taxon>Liliopsida</taxon>
        <taxon>Poales</taxon>
        <taxon>Poaceae</taxon>
        <taxon>PACMAD clade</taxon>
        <taxon>Panicoideae</taxon>
        <taxon>Panicodae</taxon>
        <taxon>Paniceae</taxon>
        <taxon>Melinidinae</taxon>
        <taxon>Urochloa</taxon>
    </lineage>
</organism>
<reference evidence="3" key="1">
    <citation type="submission" date="2024-06" db="EMBL/GenBank/DDBJ databases">
        <authorList>
            <person name="Ryan C."/>
        </authorList>
    </citation>
    <scope>NUCLEOTIDE SEQUENCE [LARGE SCALE GENOMIC DNA]</scope>
</reference>
<proteinExistence type="predicted"/>
<dbReference type="AlphaFoldDB" id="A0ABC9F3H1"/>
<gene>
    <name evidence="2" type="ORF">URODEC1_LOCUS101592</name>
</gene>
<feature type="region of interest" description="Disordered" evidence="1">
    <location>
        <begin position="1"/>
        <end position="78"/>
    </location>
</feature>
<evidence type="ECO:0000256" key="1">
    <source>
        <dbReference type="SAM" id="MobiDB-lite"/>
    </source>
</evidence>
<dbReference type="PANTHER" id="PTHR34480:SF11">
    <property type="entry name" value="OS05G0173500 PROTEIN"/>
    <property type="match status" value="1"/>
</dbReference>
<evidence type="ECO:0000313" key="3">
    <source>
        <dbReference type="Proteomes" id="UP001497457"/>
    </source>
</evidence>
<accession>A0ABC9F3H1</accession>
<dbReference type="EMBL" id="OZ075115">
    <property type="protein sequence ID" value="CAL5068476.1"/>
    <property type="molecule type" value="Genomic_DNA"/>
</dbReference>
<dbReference type="Proteomes" id="UP001497457">
    <property type="component" value="Chromosome 5rd"/>
</dbReference>